<accession>A0ABR6NB54</accession>
<organism evidence="1 2">
    <name type="scientific">Sphingobium lignivorans</name>
    <dbReference type="NCBI Taxonomy" id="2735886"/>
    <lineage>
        <taxon>Bacteria</taxon>
        <taxon>Pseudomonadati</taxon>
        <taxon>Pseudomonadota</taxon>
        <taxon>Alphaproteobacteria</taxon>
        <taxon>Sphingomonadales</taxon>
        <taxon>Sphingomonadaceae</taxon>
        <taxon>Sphingobium</taxon>
    </lineage>
</organism>
<dbReference type="EMBL" id="JACHKA010000001">
    <property type="protein sequence ID" value="MBB5984498.1"/>
    <property type="molecule type" value="Genomic_DNA"/>
</dbReference>
<reference evidence="1 2" key="1">
    <citation type="submission" date="2020-08" db="EMBL/GenBank/DDBJ databases">
        <title>Exploring microbial biodiversity for novel pathways involved in the catabolism of aromatic compounds derived from lignin.</title>
        <authorList>
            <person name="Elkins J."/>
        </authorList>
    </citation>
    <scope>NUCLEOTIDE SEQUENCE [LARGE SCALE GENOMIC DNA]</scope>
    <source>
        <strain evidence="1 2">B1D3A</strain>
    </source>
</reference>
<keyword evidence="2" id="KW-1185">Reference proteome</keyword>
<gene>
    <name evidence="1" type="ORF">HNP60_000472</name>
</gene>
<dbReference type="RefSeq" id="WP_260394609.1">
    <property type="nucleotide sequence ID" value="NZ_JACHKA010000001.1"/>
</dbReference>
<comment type="caution">
    <text evidence="1">The sequence shown here is derived from an EMBL/GenBank/DDBJ whole genome shotgun (WGS) entry which is preliminary data.</text>
</comment>
<proteinExistence type="predicted"/>
<dbReference type="Proteomes" id="UP001138540">
    <property type="component" value="Unassembled WGS sequence"/>
</dbReference>
<protein>
    <submittedName>
        <fullName evidence="1">Uncharacterized protein</fullName>
    </submittedName>
</protein>
<evidence type="ECO:0000313" key="2">
    <source>
        <dbReference type="Proteomes" id="UP001138540"/>
    </source>
</evidence>
<name>A0ABR6NB54_9SPHN</name>
<evidence type="ECO:0000313" key="1">
    <source>
        <dbReference type="EMBL" id="MBB5984498.1"/>
    </source>
</evidence>
<sequence length="40" mass="4330">MKDAAYSTRCWVTVRPVARKVKPLSSMVTLGPLAQSPRGA</sequence>